<protein>
    <submittedName>
        <fullName evidence="1">Steroid 17-alpha-hydroxylase/17</fullName>
    </submittedName>
</protein>
<dbReference type="Proteomes" id="UP001249851">
    <property type="component" value="Unassembled WGS sequence"/>
</dbReference>
<reference evidence="1" key="1">
    <citation type="journal article" date="2023" name="G3 (Bethesda)">
        <title>Whole genome assembly and annotation of the endangered Caribbean coral Acropora cervicornis.</title>
        <authorList>
            <person name="Selwyn J.D."/>
            <person name="Vollmer S.V."/>
        </authorList>
    </citation>
    <scope>NUCLEOTIDE SEQUENCE</scope>
    <source>
        <strain evidence="1">K2</strain>
    </source>
</reference>
<dbReference type="GO" id="GO:0016705">
    <property type="term" value="F:oxidoreductase activity, acting on paired donors, with incorporation or reduction of molecular oxygen"/>
    <property type="evidence" value="ECO:0007669"/>
    <property type="project" value="InterPro"/>
</dbReference>
<dbReference type="AlphaFoldDB" id="A0AAD9QFZ5"/>
<dbReference type="SUPFAM" id="SSF48264">
    <property type="entry name" value="Cytochrome P450"/>
    <property type="match status" value="1"/>
</dbReference>
<dbReference type="InterPro" id="IPR036396">
    <property type="entry name" value="Cyt_P450_sf"/>
</dbReference>
<keyword evidence="2" id="KW-1185">Reference proteome</keyword>
<proteinExistence type="predicted"/>
<organism evidence="1 2">
    <name type="scientific">Acropora cervicornis</name>
    <name type="common">Staghorn coral</name>
    <dbReference type="NCBI Taxonomy" id="6130"/>
    <lineage>
        <taxon>Eukaryota</taxon>
        <taxon>Metazoa</taxon>
        <taxon>Cnidaria</taxon>
        <taxon>Anthozoa</taxon>
        <taxon>Hexacorallia</taxon>
        <taxon>Scleractinia</taxon>
        <taxon>Astrocoeniina</taxon>
        <taxon>Acroporidae</taxon>
        <taxon>Acropora</taxon>
    </lineage>
</organism>
<dbReference type="Gene3D" id="1.10.630.10">
    <property type="entry name" value="Cytochrome P450"/>
    <property type="match status" value="1"/>
</dbReference>
<dbReference type="GO" id="GO:0004497">
    <property type="term" value="F:monooxygenase activity"/>
    <property type="evidence" value="ECO:0007669"/>
    <property type="project" value="InterPro"/>
</dbReference>
<comment type="caution">
    <text evidence="1">The sequence shown here is derived from an EMBL/GenBank/DDBJ whole genome shotgun (WGS) entry which is preliminary data.</text>
</comment>
<reference evidence="1" key="2">
    <citation type="journal article" date="2023" name="Science">
        <title>Genomic signatures of disease resistance in endangered staghorn corals.</title>
        <authorList>
            <person name="Vollmer S.V."/>
            <person name="Selwyn J.D."/>
            <person name="Despard B.A."/>
            <person name="Roesel C.L."/>
        </authorList>
    </citation>
    <scope>NUCLEOTIDE SEQUENCE</scope>
    <source>
        <strain evidence="1">K2</strain>
    </source>
</reference>
<evidence type="ECO:0000313" key="2">
    <source>
        <dbReference type="Proteomes" id="UP001249851"/>
    </source>
</evidence>
<dbReference type="GO" id="GO:0020037">
    <property type="term" value="F:heme binding"/>
    <property type="evidence" value="ECO:0007669"/>
    <property type="project" value="InterPro"/>
</dbReference>
<gene>
    <name evidence="1" type="ORF">P5673_017149</name>
</gene>
<evidence type="ECO:0000313" key="1">
    <source>
        <dbReference type="EMBL" id="KAK2560170.1"/>
    </source>
</evidence>
<dbReference type="EMBL" id="JARQWQ010000037">
    <property type="protein sequence ID" value="KAK2560170.1"/>
    <property type="molecule type" value="Genomic_DNA"/>
</dbReference>
<accession>A0AAD9QFZ5</accession>
<name>A0AAD9QFZ5_ACRCE</name>
<sequence length="83" mass="9722">MTDRIFQIVSKQLKLQRQTSGCEAIPTALRWLIVFLVNYPGCQRDIQHELDEEIGWGKMPKLTHNLPILRAKMMEAHFFAGRR</sequence>
<dbReference type="GO" id="GO:0005506">
    <property type="term" value="F:iron ion binding"/>
    <property type="evidence" value="ECO:0007669"/>
    <property type="project" value="InterPro"/>
</dbReference>